<protein>
    <submittedName>
        <fullName evidence="2">Antibiotic biosynthesis monooxygenase</fullName>
    </submittedName>
</protein>
<evidence type="ECO:0000259" key="1">
    <source>
        <dbReference type="PROSITE" id="PS51725"/>
    </source>
</evidence>
<sequence>MIIVAGRLRVAAPDRERFLALSGEAVRLARATPGCHDFAVSADPLDPERINVYERWADRAVLHAFRGDGPAGELDTLITGADIEEFEVTDE</sequence>
<feature type="domain" description="ABM" evidence="1">
    <location>
        <begin position="2"/>
        <end position="91"/>
    </location>
</feature>
<keyword evidence="2" id="KW-0503">Monooxygenase</keyword>
<dbReference type="RefSeq" id="WP_343948830.1">
    <property type="nucleotide sequence ID" value="NZ_BAAAHQ010000004.1"/>
</dbReference>
<gene>
    <name evidence="2" type="ORF">GCM10009560_13580</name>
</gene>
<dbReference type="EMBL" id="BAAAHQ010000004">
    <property type="protein sequence ID" value="GAA0917515.1"/>
    <property type="molecule type" value="Genomic_DNA"/>
</dbReference>
<keyword evidence="2" id="KW-0560">Oxidoreductase</keyword>
<comment type="caution">
    <text evidence="2">The sequence shown here is derived from an EMBL/GenBank/DDBJ whole genome shotgun (WGS) entry which is preliminary data.</text>
</comment>
<name>A0ABN1NVC1_9ACTN</name>
<organism evidence="2 3">
    <name type="scientific">Nonomuraea longicatena</name>
    <dbReference type="NCBI Taxonomy" id="83682"/>
    <lineage>
        <taxon>Bacteria</taxon>
        <taxon>Bacillati</taxon>
        <taxon>Actinomycetota</taxon>
        <taxon>Actinomycetes</taxon>
        <taxon>Streptosporangiales</taxon>
        <taxon>Streptosporangiaceae</taxon>
        <taxon>Nonomuraea</taxon>
    </lineage>
</organism>
<accession>A0ABN1NVC1</accession>
<dbReference type="Gene3D" id="3.30.70.100">
    <property type="match status" value="1"/>
</dbReference>
<dbReference type="Pfam" id="PF03992">
    <property type="entry name" value="ABM"/>
    <property type="match status" value="1"/>
</dbReference>
<evidence type="ECO:0000313" key="2">
    <source>
        <dbReference type="EMBL" id="GAA0917515.1"/>
    </source>
</evidence>
<reference evidence="2 3" key="1">
    <citation type="journal article" date="2019" name="Int. J. Syst. Evol. Microbiol.">
        <title>The Global Catalogue of Microorganisms (GCM) 10K type strain sequencing project: providing services to taxonomists for standard genome sequencing and annotation.</title>
        <authorList>
            <consortium name="The Broad Institute Genomics Platform"/>
            <consortium name="The Broad Institute Genome Sequencing Center for Infectious Disease"/>
            <person name="Wu L."/>
            <person name="Ma J."/>
        </authorList>
    </citation>
    <scope>NUCLEOTIDE SEQUENCE [LARGE SCALE GENOMIC DNA]</scope>
    <source>
        <strain evidence="2 3">JCM 11136</strain>
    </source>
</reference>
<dbReference type="GO" id="GO:0004497">
    <property type="term" value="F:monooxygenase activity"/>
    <property type="evidence" value="ECO:0007669"/>
    <property type="project" value="UniProtKB-KW"/>
</dbReference>
<dbReference type="SUPFAM" id="SSF54909">
    <property type="entry name" value="Dimeric alpha+beta barrel"/>
    <property type="match status" value="1"/>
</dbReference>
<keyword evidence="3" id="KW-1185">Reference proteome</keyword>
<dbReference type="InterPro" id="IPR011008">
    <property type="entry name" value="Dimeric_a/b-barrel"/>
</dbReference>
<evidence type="ECO:0000313" key="3">
    <source>
        <dbReference type="Proteomes" id="UP001501578"/>
    </source>
</evidence>
<proteinExistence type="predicted"/>
<dbReference type="PROSITE" id="PS51725">
    <property type="entry name" value="ABM"/>
    <property type="match status" value="1"/>
</dbReference>
<dbReference type="Proteomes" id="UP001501578">
    <property type="component" value="Unassembled WGS sequence"/>
</dbReference>
<dbReference type="InterPro" id="IPR007138">
    <property type="entry name" value="ABM_dom"/>
</dbReference>